<dbReference type="AlphaFoldDB" id="D1C5W7"/>
<keyword evidence="5" id="KW-0347">Helicase</keyword>
<evidence type="ECO:0000256" key="6">
    <source>
        <dbReference type="ARBA" id="ARBA00022839"/>
    </source>
</evidence>
<dbReference type="GO" id="GO:0006281">
    <property type="term" value="P:DNA repair"/>
    <property type="evidence" value="ECO:0007669"/>
    <property type="project" value="UniProtKB-KW"/>
</dbReference>
<protein>
    <submittedName>
        <fullName evidence="11">ATP-dependent nuclease subunit B-like protein</fullName>
    </submittedName>
</protein>
<dbReference type="InterPro" id="IPR011335">
    <property type="entry name" value="Restrct_endonuc-II-like"/>
</dbReference>
<dbReference type="InterPro" id="IPR014017">
    <property type="entry name" value="DNA_helicase_UvrD-like_C"/>
</dbReference>
<evidence type="ECO:0000256" key="9">
    <source>
        <dbReference type="ARBA" id="ARBA00023204"/>
    </source>
</evidence>
<evidence type="ECO:0000256" key="3">
    <source>
        <dbReference type="ARBA" id="ARBA00022763"/>
    </source>
</evidence>
<reference evidence="12" key="1">
    <citation type="submission" date="2009-11" db="EMBL/GenBank/DDBJ databases">
        <title>The complete chromosome 1 of Sphaerobacter thermophilus DSM 20745.</title>
        <authorList>
            <person name="Lucas S."/>
            <person name="Copeland A."/>
            <person name="Lapidus A."/>
            <person name="Glavina del Rio T."/>
            <person name="Dalin E."/>
            <person name="Tice H."/>
            <person name="Bruce D."/>
            <person name="Goodwin L."/>
            <person name="Pitluck S."/>
            <person name="Kyrpides N."/>
            <person name="Mavromatis K."/>
            <person name="Ivanova N."/>
            <person name="Mikhailova N."/>
            <person name="LaButti K.M."/>
            <person name="Clum A."/>
            <person name="Sun H.I."/>
            <person name="Brettin T."/>
            <person name="Detter J.C."/>
            <person name="Han C."/>
            <person name="Larimer F."/>
            <person name="Land M."/>
            <person name="Hauser L."/>
            <person name="Markowitz V."/>
            <person name="Cheng J.F."/>
            <person name="Hugenholtz P."/>
            <person name="Woyke T."/>
            <person name="Wu D."/>
            <person name="Steenblock K."/>
            <person name="Schneider S."/>
            <person name="Pukall R."/>
            <person name="Goeker M."/>
            <person name="Klenk H.P."/>
            <person name="Eisen J.A."/>
        </authorList>
    </citation>
    <scope>NUCLEOTIDE SEQUENCE [LARGE SCALE GENOMIC DNA]</scope>
    <source>
        <strain evidence="12">ATCC 49802 / DSM 20745 / S 6022</strain>
    </source>
</reference>
<keyword evidence="3" id="KW-0227">DNA damage</keyword>
<evidence type="ECO:0000259" key="10">
    <source>
        <dbReference type="PROSITE" id="PS51217"/>
    </source>
</evidence>
<evidence type="ECO:0000256" key="1">
    <source>
        <dbReference type="ARBA" id="ARBA00022722"/>
    </source>
</evidence>
<dbReference type="Proteomes" id="UP000002027">
    <property type="component" value="Chromosome 1"/>
</dbReference>
<evidence type="ECO:0000313" key="12">
    <source>
        <dbReference type="Proteomes" id="UP000002027"/>
    </source>
</evidence>
<evidence type="ECO:0000256" key="2">
    <source>
        <dbReference type="ARBA" id="ARBA00022741"/>
    </source>
</evidence>
<dbReference type="STRING" id="479434.Sthe_2091"/>
<keyword evidence="6" id="KW-0269">Exonuclease</keyword>
<keyword evidence="12" id="KW-1185">Reference proteome</keyword>
<organism evidence="11 12">
    <name type="scientific">Sphaerobacter thermophilus (strain ATCC 49802 / DSM 20745 / KCCM 41009 / NCIMB 13125 / S 6022)</name>
    <dbReference type="NCBI Taxonomy" id="479434"/>
    <lineage>
        <taxon>Bacteria</taxon>
        <taxon>Pseudomonadati</taxon>
        <taxon>Thermomicrobiota</taxon>
        <taxon>Thermomicrobia</taxon>
        <taxon>Sphaerobacterales</taxon>
        <taxon>Sphaerobacterineae</taxon>
        <taxon>Sphaerobacteraceae</taxon>
        <taxon>Sphaerobacter</taxon>
    </lineage>
</organism>
<accession>D1C5W7</accession>
<dbReference type="PANTHER" id="PTHR30591:SF1">
    <property type="entry name" value="RECBCD ENZYME SUBUNIT RECC"/>
    <property type="match status" value="1"/>
</dbReference>
<dbReference type="Pfam" id="PF12705">
    <property type="entry name" value="PDDEXK_1"/>
    <property type="match status" value="1"/>
</dbReference>
<reference evidence="11 12" key="2">
    <citation type="journal article" date="2010" name="Stand. Genomic Sci.">
        <title>Complete genome sequence of Desulfohalobium retbaense type strain (HR(100)).</title>
        <authorList>
            <person name="Spring S."/>
            <person name="Nolan M."/>
            <person name="Lapidus A."/>
            <person name="Glavina Del Rio T."/>
            <person name="Copeland A."/>
            <person name="Tice H."/>
            <person name="Cheng J.F."/>
            <person name="Lucas S."/>
            <person name="Land M."/>
            <person name="Chen F."/>
            <person name="Bruce D."/>
            <person name="Goodwin L."/>
            <person name="Pitluck S."/>
            <person name="Ivanova N."/>
            <person name="Mavromatis K."/>
            <person name="Mikhailova N."/>
            <person name="Pati A."/>
            <person name="Chen A."/>
            <person name="Palaniappan K."/>
            <person name="Hauser L."/>
            <person name="Chang Y.J."/>
            <person name="Jeffries C.D."/>
            <person name="Munk C."/>
            <person name="Kiss H."/>
            <person name="Chain P."/>
            <person name="Han C."/>
            <person name="Brettin T."/>
            <person name="Detter J.C."/>
            <person name="Schuler E."/>
            <person name="Goker M."/>
            <person name="Rohde M."/>
            <person name="Bristow J."/>
            <person name="Eisen J.A."/>
            <person name="Markowitz V."/>
            <person name="Hugenholtz P."/>
            <person name="Kyrpides N.C."/>
            <person name="Klenk H.P."/>
        </authorList>
    </citation>
    <scope>NUCLEOTIDE SEQUENCE [LARGE SCALE GENOMIC DNA]</scope>
    <source>
        <strain evidence="12">ATCC 49802 / DSM 20745 / S 6022</strain>
    </source>
</reference>
<dbReference type="GO" id="GO:0003677">
    <property type="term" value="F:DNA binding"/>
    <property type="evidence" value="ECO:0007669"/>
    <property type="project" value="UniProtKB-KW"/>
</dbReference>
<dbReference type="GO" id="GO:0004527">
    <property type="term" value="F:exonuclease activity"/>
    <property type="evidence" value="ECO:0007669"/>
    <property type="project" value="UniProtKB-KW"/>
</dbReference>
<gene>
    <name evidence="11" type="ordered locus">Sthe_2091</name>
</gene>
<dbReference type="PANTHER" id="PTHR30591">
    <property type="entry name" value="RECBCD ENZYME SUBUNIT RECC"/>
    <property type="match status" value="1"/>
</dbReference>
<dbReference type="InterPro" id="IPR038726">
    <property type="entry name" value="PDDEXK_AddAB-type"/>
</dbReference>
<dbReference type="FunCoup" id="D1C5W7">
    <property type="interactions" value="4"/>
</dbReference>
<dbReference type="SUPFAM" id="SSF52980">
    <property type="entry name" value="Restriction endonuclease-like"/>
    <property type="match status" value="1"/>
</dbReference>
<dbReference type="InterPro" id="IPR011604">
    <property type="entry name" value="PDDEXK-like_dom_sf"/>
</dbReference>
<sequence length="1066" mass="118783">MHRPRLILGSLDAIEAALGDELRRWKAVDPLAPPLLLVGDVLIGIYLRRRLARLAGGHVNLPVMTPGHLARLLGEPALLAEGRTPLPAGGQHLLAEEIALGAGGYFAPVRQAPGFAQALDRLFRELREAGVDPEGFRAAVSQAEVNQEKCTALAHLYARYAERRRGFYDGLDTYAAADPSRLDAPAVLVYGISQPSGLLRRLLERLMETLPVTVFLPRTVPEADRAHREMIDWLTSLGAGEEPAPEPVPDREPTALDHLRATLFHPAGGTEPDGTVRLVSAPDPAREVREAARACLAWAAEGIPFHEMAVVFRRDEPYRALVDEVFRETGIPVYLYGGRPLAEHPQGRRLLALLALAGSPLRRAAVMEFITETHLPDATAERYGPVEPALWDALSREAGIVEGRDQWISRLSLLHQAKRRAVLGEEQEDPERIDERLRTELEAIERLSQFIKDFADQLEARPEHASWQAHLDYLRDLAVTYVDRAEPLLDLLAPLARLDALVPQVSFVRFQRTVRRVLERADAGTVLGPDEVPPNGHFGRDGVAVLDVFSLRFLRLRAVAVLGLAERSFPAPPRQDALLLDRERVRLSAAGRWEIPLRAAGADPEPLLFALAVAAAGERLLLSYPRSGGDGRTILPSHFFRAAAEALTGRRVGVEDIDSLSRELFTRVPTNRFGAATPEEALTAGEYDRTLLALLPQEGAECLARLHPPFARARAAWEARWRGRELTTYDGVLGEAAAAAVARRAGLRRAISPSRLETYATCPFRFFLSYLLRLEPVEEPDLLERIESLERGALVHDVLQRFLTECGANDPPSRVRREAHLARLRAIAEEECADREQRGLVGYPLLWQVDRRAILEDLITWYDREVAERDDALRPGAFELRFGPKWTHDREDSPLSTDDPVPLQADGLTLRFQGRIDRIDWSPDRSAFRVVDYKTGKCPGHHKDDRLAGGRALQLPIYLLAASHVLGIPWERGEAEYFYVTRRGEFKRVRFSGATLRDRWEEFTALVQGLAEGIAAGRFHPVPGPSREHCTYCDYSTVCDIRIARLAERKAADPRAADFARLGEVM</sequence>
<dbReference type="eggNOG" id="COG3857">
    <property type="taxonomic scope" value="Bacteria"/>
</dbReference>
<evidence type="ECO:0000256" key="7">
    <source>
        <dbReference type="ARBA" id="ARBA00022840"/>
    </source>
</evidence>
<dbReference type="SUPFAM" id="SSF52540">
    <property type="entry name" value="P-loop containing nucleoside triphosphate hydrolases"/>
    <property type="match status" value="1"/>
</dbReference>
<dbReference type="GO" id="GO:0006310">
    <property type="term" value="P:DNA recombination"/>
    <property type="evidence" value="ECO:0007669"/>
    <property type="project" value="TreeGrafter"/>
</dbReference>
<feature type="domain" description="UvrD-like helicase C-terminal" evidence="10">
    <location>
        <begin position="242"/>
        <end position="512"/>
    </location>
</feature>
<dbReference type="HOGENOM" id="CLU_010384_0_0_0"/>
<keyword evidence="9" id="KW-0234">DNA repair</keyword>
<proteinExistence type="predicted"/>
<evidence type="ECO:0000256" key="8">
    <source>
        <dbReference type="ARBA" id="ARBA00023125"/>
    </source>
</evidence>
<dbReference type="PROSITE" id="PS51217">
    <property type="entry name" value="UVRD_HELICASE_CTER"/>
    <property type="match status" value="1"/>
</dbReference>
<dbReference type="Gene3D" id="3.40.50.300">
    <property type="entry name" value="P-loop containing nucleotide triphosphate hydrolases"/>
    <property type="match status" value="2"/>
</dbReference>
<dbReference type="OrthoDB" id="152545at2"/>
<dbReference type="InterPro" id="IPR027417">
    <property type="entry name" value="P-loop_NTPase"/>
</dbReference>
<evidence type="ECO:0000256" key="4">
    <source>
        <dbReference type="ARBA" id="ARBA00022801"/>
    </source>
</evidence>
<keyword evidence="8" id="KW-0238">DNA-binding</keyword>
<evidence type="ECO:0000256" key="5">
    <source>
        <dbReference type="ARBA" id="ARBA00022806"/>
    </source>
</evidence>
<dbReference type="KEGG" id="sti:Sthe_2091"/>
<dbReference type="InParanoid" id="D1C5W7"/>
<keyword evidence="1" id="KW-0540">Nuclease</keyword>
<dbReference type="EMBL" id="CP001823">
    <property type="protein sequence ID" value="ACZ39519.1"/>
    <property type="molecule type" value="Genomic_DNA"/>
</dbReference>
<dbReference type="GO" id="GO:0004386">
    <property type="term" value="F:helicase activity"/>
    <property type="evidence" value="ECO:0007669"/>
    <property type="project" value="UniProtKB-KW"/>
</dbReference>
<name>D1C5W7_SPHTD</name>
<keyword evidence="4" id="KW-0378">Hydrolase</keyword>
<keyword evidence="7" id="KW-0067">ATP-binding</keyword>
<dbReference type="GO" id="GO:0005524">
    <property type="term" value="F:ATP binding"/>
    <property type="evidence" value="ECO:0007669"/>
    <property type="project" value="UniProtKB-KW"/>
</dbReference>
<dbReference type="Gene3D" id="3.90.320.10">
    <property type="match status" value="1"/>
</dbReference>
<evidence type="ECO:0000313" key="11">
    <source>
        <dbReference type="EMBL" id="ACZ39519.1"/>
    </source>
</evidence>
<keyword evidence="2" id="KW-0547">Nucleotide-binding</keyword>
<dbReference type="RefSeq" id="WP_012872565.1">
    <property type="nucleotide sequence ID" value="NC_013523.1"/>
</dbReference>